<proteinExistence type="predicted"/>
<sequence length="329" mass="35308">MLERSPRKYKPATKLTTTNHPDGSTSIKREHIIRRVQSATPKLTSRRVGGKYSSDNIGLNSAVGLGYGYHSNNDLIGSSDYHESDNPLALPHHRRHASSSGYETPPNGNRQGRFMETGSIESMKHRLRHVRSNETNRSLRTERSSSATHGYHPPLGLQQAPQLTLPPRSHSRTGSGTSSSAAPPPPSLPPPPPPFGFREAEVVGPIGDEVVDLSTGGSGGAYPGTGGSAFGGMGSGAASFKARLDAARDRQWRFQGVGGHHLGSGGGHGHGHGQHGGGNRGAAAAGAAKRAKEGWRGLPERGLEWIMGDREEREKEKEKERRRAMDNWI</sequence>
<dbReference type="EMBL" id="BSXG01000043">
    <property type="protein sequence ID" value="GME27984.1"/>
    <property type="molecule type" value="Genomic_DNA"/>
</dbReference>
<gene>
    <name evidence="1" type="primary">g5485</name>
    <name evidence="1" type="ORF">NpPPO83_00005485</name>
</gene>
<keyword evidence="2" id="KW-1185">Reference proteome</keyword>
<protein>
    <submittedName>
        <fullName evidence="1">Arrestin-like protein</fullName>
    </submittedName>
</protein>
<dbReference type="Proteomes" id="UP001165186">
    <property type="component" value="Unassembled WGS sequence"/>
</dbReference>
<evidence type="ECO:0000313" key="2">
    <source>
        <dbReference type="Proteomes" id="UP001165186"/>
    </source>
</evidence>
<name>A0ACB5S5F9_9PEZI</name>
<comment type="caution">
    <text evidence="1">The sequence shown here is derived from an EMBL/GenBank/DDBJ whole genome shotgun (WGS) entry which is preliminary data.</text>
</comment>
<evidence type="ECO:0000313" key="1">
    <source>
        <dbReference type="EMBL" id="GME27984.1"/>
    </source>
</evidence>
<accession>A0ACB5S5F9</accession>
<reference evidence="1" key="1">
    <citation type="submission" date="2024-09" db="EMBL/GenBank/DDBJ databases">
        <title>Draft Genome Sequences of Neofusicoccum parvum.</title>
        <authorList>
            <person name="Ashida A."/>
            <person name="Camagna M."/>
            <person name="Tanaka A."/>
            <person name="Takemoto D."/>
        </authorList>
    </citation>
    <scope>NUCLEOTIDE SEQUENCE</scope>
    <source>
        <strain evidence="1">PPO83</strain>
    </source>
</reference>
<organism evidence="1 2">
    <name type="scientific">Neofusicoccum parvum</name>
    <dbReference type="NCBI Taxonomy" id="310453"/>
    <lineage>
        <taxon>Eukaryota</taxon>
        <taxon>Fungi</taxon>
        <taxon>Dikarya</taxon>
        <taxon>Ascomycota</taxon>
        <taxon>Pezizomycotina</taxon>
        <taxon>Dothideomycetes</taxon>
        <taxon>Dothideomycetes incertae sedis</taxon>
        <taxon>Botryosphaeriales</taxon>
        <taxon>Botryosphaeriaceae</taxon>
        <taxon>Neofusicoccum</taxon>
    </lineage>
</organism>